<gene>
    <name evidence="2" type="ORF">EF834_02170</name>
</gene>
<evidence type="ECO:0000313" key="2">
    <source>
        <dbReference type="EMBL" id="RVW06279.1"/>
    </source>
</evidence>
<sequence>MELSGGYGRNQIANWHPDVPYDALSALAGLADQIEDHFGALNLRLANLPDTGGWTGDAHAAAVEKLAQIRGHAIDRADALRVLRKNGITAIADLDTARQRLLATARYAEAEGLVVTDDWVVTPGSGDVDQAVIDEWVQEISSGLGTLATADTDAATAIDQAIELLTLTNGNVRGFLPVAIAGLGVAVEITAWALVAAGVVTGAAVIAYLIDKFDGIASIEDILSHIPSQFLSDNGPGEWAEVNRDGVSDRSKAYEEQVTGASSGTEYEVEGVKFDGWEAGGDDEPGTLVEAKGPGYDQFLDKDGNFQPWWKGDESLVDQAQRQIRAVEASGGDATIEWRVAEEKSAEAIERLLDERGIDGIDVVWVPAE</sequence>
<dbReference type="EMBL" id="RKLN01000001">
    <property type="protein sequence ID" value="RVW06279.1"/>
    <property type="molecule type" value="Genomic_DNA"/>
</dbReference>
<protein>
    <recommendedName>
        <fullName evidence="1">Tox-REase-5 domain-containing protein</fullName>
    </recommendedName>
</protein>
<dbReference type="RefSeq" id="WP_127945329.1">
    <property type="nucleotide sequence ID" value="NZ_RKLN01000001.1"/>
</dbReference>
<proteinExistence type="predicted"/>
<accession>A0A3S3AEL5</accession>
<evidence type="ECO:0000313" key="3">
    <source>
        <dbReference type="Proteomes" id="UP000284333"/>
    </source>
</evidence>
<dbReference type="Proteomes" id="UP000284333">
    <property type="component" value="Unassembled WGS sequence"/>
</dbReference>
<reference evidence="2 3" key="1">
    <citation type="submission" date="2018-11" db="EMBL/GenBank/DDBJ databases">
        <title>Rhodococcus spongicola sp. nov. and Rhodococcus xishaensis sp. nov. from marine sponges.</title>
        <authorList>
            <person name="Li L."/>
            <person name="Lin H.W."/>
        </authorList>
    </citation>
    <scope>NUCLEOTIDE SEQUENCE [LARGE SCALE GENOMIC DNA]</scope>
    <source>
        <strain evidence="2 3">LHW50502</strain>
    </source>
</reference>
<dbReference type="InterPro" id="IPR028904">
    <property type="entry name" value="Tox-REase-5_dom"/>
</dbReference>
<feature type="domain" description="Tox-REase-5" evidence="1">
    <location>
        <begin position="252"/>
        <end position="342"/>
    </location>
</feature>
<keyword evidence="3" id="KW-1185">Reference proteome</keyword>
<evidence type="ECO:0000259" key="1">
    <source>
        <dbReference type="Pfam" id="PF15648"/>
    </source>
</evidence>
<dbReference type="OrthoDB" id="4509678at2"/>
<name>A0A3S3AEL5_9NOCA</name>
<dbReference type="SUPFAM" id="SSF140453">
    <property type="entry name" value="EsxAB dimer-like"/>
    <property type="match status" value="1"/>
</dbReference>
<dbReference type="AlphaFoldDB" id="A0A3S3AEL5"/>
<comment type="caution">
    <text evidence="2">The sequence shown here is derived from an EMBL/GenBank/DDBJ whole genome shotgun (WGS) entry which is preliminary data.</text>
</comment>
<dbReference type="Pfam" id="PF15648">
    <property type="entry name" value="Tox-REase-5"/>
    <property type="match status" value="1"/>
</dbReference>
<organism evidence="2 3">
    <name type="scientific">Rhodococcus spongiicola</name>
    <dbReference type="NCBI Taxonomy" id="2487352"/>
    <lineage>
        <taxon>Bacteria</taxon>
        <taxon>Bacillati</taxon>
        <taxon>Actinomycetota</taxon>
        <taxon>Actinomycetes</taxon>
        <taxon>Mycobacteriales</taxon>
        <taxon>Nocardiaceae</taxon>
        <taxon>Rhodococcus</taxon>
    </lineage>
</organism>
<dbReference type="InterPro" id="IPR036689">
    <property type="entry name" value="ESAT-6-like_sf"/>
</dbReference>